<keyword evidence="1" id="KW-0175">Coiled coil</keyword>
<evidence type="ECO:0008006" key="5">
    <source>
        <dbReference type="Google" id="ProtNLM"/>
    </source>
</evidence>
<dbReference type="STRING" id="1545044.SAMN05444276_10360"/>
<organism evidence="3 4">
    <name type="scientific">Paracoccus sanguinis</name>
    <dbReference type="NCBI Taxonomy" id="1545044"/>
    <lineage>
        <taxon>Bacteria</taxon>
        <taxon>Pseudomonadati</taxon>
        <taxon>Pseudomonadota</taxon>
        <taxon>Alphaproteobacteria</taxon>
        <taxon>Rhodobacterales</taxon>
        <taxon>Paracoccaceae</taxon>
        <taxon>Paracoccus</taxon>
    </lineage>
</organism>
<gene>
    <name evidence="3" type="ORF">SAMN05444276_10360</name>
</gene>
<accession>A0A1H2ZHK3</accession>
<dbReference type="EMBL" id="FNNA01000003">
    <property type="protein sequence ID" value="SDX16189.1"/>
    <property type="molecule type" value="Genomic_DNA"/>
</dbReference>
<feature type="transmembrane region" description="Helical" evidence="2">
    <location>
        <begin position="21"/>
        <end position="47"/>
    </location>
</feature>
<keyword evidence="4" id="KW-1185">Reference proteome</keyword>
<sequence>MERSEARIRDSAAPAQQTDRGYVDWGSILAGAVIAAGLSAVFTAFGAGVGLGSISAREGQGLGFGSVILTGLFMVITIVASYMAGGYVAGRMRRRVDGANAEESATRDGMHGLVVWGLGMLLSAMVLGNVVSGTVKAAGSAAGTAVEAAGSVAGGIAQGAGQLVGGVAQGAGQAAQGAADAAQNGGIDLPNPLSGITDRLLRSEAQAPAEFSNEAIRSEVATIFADVIRTGEINPEDRAYLERAVAARTQLSQQEVSARIDQGVARAQELRAEAQKLRDDAAARVEELRVQAVETAEDARLAGVLSAFALAASALVAAVAAFVGGQKGGLHRDEGRVWAGFTHKPLRRR</sequence>
<dbReference type="RefSeq" id="WP_052176381.1">
    <property type="nucleotide sequence ID" value="NZ_FNNA01000003.1"/>
</dbReference>
<dbReference type="AlphaFoldDB" id="A0A1H2ZHK3"/>
<evidence type="ECO:0000313" key="4">
    <source>
        <dbReference type="Proteomes" id="UP000182944"/>
    </source>
</evidence>
<evidence type="ECO:0000256" key="2">
    <source>
        <dbReference type="SAM" id="Phobius"/>
    </source>
</evidence>
<keyword evidence="2" id="KW-0812">Transmembrane</keyword>
<protein>
    <recommendedName>
        <fullName evidence="5">PhnA-like protein</fullName>
    </recommendedName>
</protein>
<feature type="coiled-coil region" evidence="1">
    <location>
        <begin position="260"/>
        <end position="291"/>
    </location>
</feature>
<reference evidence="4" key="1">
    <citation type="submission" date="2016-10" db="EMBL/GenBank/DDBJ databases">
        <authorList>
            <person name="Varghese N."/>
            <person name="Submissions S."/>
        </authorList>
    </citation>
    <scope>NUCLEOTIDE SEQUENCE [LARGE SCALE GENOMIC DNA]</scope>
    <source>
        <strain evidence="4">DSM 29303</strain>
    </source>
</reference>
<proteinExistence type="predicted"/>
<evidence type="ECO:0000256" key="1">
    <source>
        <dbReference type="SAM" id="Coils"/>
    </source>
</evidence>
<dbReference type="Proteomes" id="UP000182944">
    <property type="component" value="Unassembled WGS sequence"/>
</dbReference>
<evidence type="ECO:0000313" key="3">
    <source>
        <dbReference type="EMBL" id="SDX16189.1"/>
    </source>
</evidence>
<feature type="transmembrane region" description="Helical" evidence="2">
    <location>
        <begin position="301"/>
        <end position="323"/>
    </location>
</feature>
<keyword evidence="2" id="KW-0472">Membrane</keyword>
<dbReference type="OrthoDB" id="7032238at2"/>
<name>A0A1H2ZHK3_9RHOB</name>
<feature type="transmembrane region" description="Helical" evidence="2">
    <location>
        <begin position="67"/>
        <end position="89"/>
    </location>
</feature>
<keyword evidence="2" id="KW-1133">Transmembrane helix</keyword>